<dbReference type="GO" id="GO:0004502">
    <property type="term" value="F:kynurenine 3-monooxygenase activity"/>
    <property type="evidence" value="ECO:0007669"/>
    <property type="project" value="TreeGrafter"/>
</dbReference>
<dbReference type="AlphaFoldDB" id="A0A078A2U4"/>
<accession>A0A078A2U4</accession>
<evidence type="ECO:0000256" key="1">
    <source>
        <dbReference type="ARBA" id="ARBA00001974"/>
    </source>
</evidence>
<keyword evidence="5" id="KW-0560">Oxidoreductase</keyword>
<evidence type="ECO:0000313" key="9">
    <source>
        <dbReference type="Proteomes" id="UP000039865"/>
    </source>
</evidence>
<protein>
    <submittedName>
        <fullName evidence="8">Kynurenine 3-monooxygenase</fullName>
    </submittedName>
</protein>
<dbReference type="Pfam" id="PF01494">
    <property type="entry name" value="FAD_binding_3"/>
    <property type="match status" value="1"/>
</dbReference>
<evidence type="ECO:0000256" key="3">
    <source>
        <dbReference type="ARBA" id="ARBA00022827"/>
    </source>
</evidence>
<dbReference type="SUPFAM" id="SSF51905">
    <property type="entry name" value="FAD/NAD(P)-binding domain"/>
    <property type="match status" value="1"/>
</dbReference>
<reference evidence="8 9" key="1">
    <citation type="submission" date="2014-06" db="EMBL/GenBank/DDBJ databases">
        <authorList>
            <person name="Swart Estienne"/>
        </authorList>
    </citation>
    <scope>NUCLEOTIDE SEQUENCE [LARGE SCALE GENOMIC DNA]</scope>
    <source>
        <strain evidence="8 9">130c</strain>
    </source>
</reference>
<dbReference type="PANTHER" id="PTHR46028">
    <property type="entry name" value="KYNURENINE 3-MONOOXYGENASE"/>
    <property type="match status" value="1"/>
</dbReference>
<keyword evidence="3" id="KW-0274">FAD</keyword>
<evidence type="ECO:0000259" key="7">
    <source>
        <dbReference type="Pfam" id="PF01494"/>
    </source>
</evidence>
<dbReference type="InterPro" id="IPR036188">
    <property type="entry name" value="FAD/NAD-bd_sf"/>
</dbReference>
<dbReference type="OMA" id="YHELQEG"/>
<evidence type="ECO:0000256" key="6">
    <source>
        <dbReference type="ARBA" id="ARBA00023033"/>
    </source>
</evidence>
<comment type="cofactor">
    <cofactor evidence="1">
        <name>FAD</name>
        <dbReference type="ChEBI" id="CHEBI:57692"/>
    </cofactor>
</comment>
<keyword evidence="9" id="KW-1185">Reference proteome</keyword>
<dbReference type="GO" id="GO:0070189">
    <property type="term" value="P:kynurenine metabolic process"/>
    <property type="evidence" value="ECO:0007669"/>
    <property type="project" value="TreeGrafter"/>
</dbReference>
<keyword evidence="6 8" id="KW-0503">Monooxygenase</keyword>
<keyword evidence="4" id="KW-0521">NADP</keyword>
<evidence type="ECO:0000256" key="4">
    <source>
        <dbReference type="ARBA" id="ARBA00022857"/>
    </source>
</evidence>
<evidence type="ECO:0000256" key="2">
    <source>
        <dbReference type="ARBA" id="ARBA00022630"/>
    </source>
</evidence>
<dbReference type="EMBL" id="CCKQ01005265">
    <property type="protein sequence ID" value="CDW76430.1"/>
    <property type="molecule type" value="Genomic_DNA"/>
</dbReference>
<keyword evidence="2" id="KW-0285">Flavoprotein</keyword>
<evidence type="ECO:0000313" key="8">
    <source>
        <dbReference type="EMBL" id="CDW76430.1"/>
    </source>
</evidence>
<dbReference type="InterPro" id="IPR002938">
    <property type="entry name" value="FAD-bd"/>
</dbReference>
<dbReference type="Proteomes" id="UP000039865">
    <property type="component" value="Unassembled WGS sequence"/>
</dbReference>
<dbReference type="Gene3D" id="3.50.50.60">
    <property type="entry name" value="FAD/NAD(P)-binding domain"/>
    <property type="match status" value="1"/>
</dbReference>
<dbReference type="PRINTS" id="PR00420">
    <property type="entry name" value="RNGMNOXGNASE"/>
</dbReference>
<sequence length="505" mass="59329">MKKQNRLAIIGAGPVGSVLSTILAQKGYNIDLFEKRPNPLENLQSNEWRSTNFVFGIRSQDALQRCGVFEEIFKYSARLDRTKFILQNQDEFDVYFGGKTEQDRSYSINRARIQKTLARRIQDYSEKIKVNYNAQVHNVDVQSQTFKVTYQDGIVEQKGDYEQIFAADGTHSVVKQAFIQQPGFSYSLQYSGYGYTELQIPAMIDENGRRTFRVQENTFFYWPRKGLDMVMWGMPNYEGDINIGLYLKVKGENSFEYFKQDYKIFEEFMHKNYPDTKYLMPNMKEFYDKSQITRLLNMKCSPWNFGNLQLIGDSAHSMNPFSGQGFNGGMEECVIIADLIEKYQGDWSKINPEFFQLRKDVTDKMNDFPDTQFSFIKDKFYDPDSQVAIMITDYLCRLYGDIFDSQIQLIRWTTTDYNICLGRGQVQAHLINELRQKVPDILNLIKANKLDQRVYDIVSQYKGVHNLEEFLREKSNKDQKESSKYTFENLFEKYMHGYQKNQPKL</sequence>
<organism evidence="8 9">
    <name type="scientific">Stylonychia lemnae</name>
    <name type="common">Ciliate</name>
    <dbReference type="NCBI Taxonomy" id="5949"/>
    <lineage>
        <taxon>Eukaryota</taxon>
        <taxon>Sar</taxon>
        <taxon>Alveolata</taxon>
        <taxon>Ciliophora</taxon>
        <taxon>Intramacronucleata</taxon>
        <taxon>Spirotrichea</taxon>
        <taxon>Stichotrichia</taxon>
        <taxon>Sporadotrichida</taxon>
        <taxon>Oxytrichidae</taxon>
        <taxon>Stylonychinae</taxon>
        <taxon>Stylonychia</taxon>
    </lineage>
</organism>
<dbReference type="OrthoDB" id="444383at2759"/>
<feature type="domain" description="FAD-binding" evidence="7">
    <location>
        <begin position="8"/>
        <end position="343"/>
    </location>
</feature>
<dbReference type="InParanoid" id="A0A078A2U4"/>
<dbReference type="PANTHER" id="PTHR46028:SF2">
    <property type="entry name" value="KYNURENINE 3-MONOOXYGENASE"/>
    <property type="match status" value="1"/>
</dbReference>
<evidence type="ECO:0000256" key="5">
    <source>
        <dbReference type="ARBA" id="ARBA00023002"/>
    </source>
</evidence>
<proteinExistence type="predicted"/>
<dbReference type="GO" id="GO:0071949">
    <property type="term" value="F:FAD binding"/>
    <property type="evidence" value="ECO:0007669"/>
    <property type="project" value="InterPro"/>
</dbReference>
<gene>
    <name evidence="8" type="primary">Contig10273.g10959</name>
    <name evidence="8" type="ORF">STYLEM_5430</name>
</gene>
<name>A0A078A2U4_STYLE</name>